<accession>A0A0E9V022</accession>
<dbReference type="AlphaFoldDB" id="A0A0E9V022"/>
<evidence type="ECO:0000313" key="1">
    <source>
        <dbReference type="EMBL" id="JAH71392.1"/>
    </source>
</evidence>
<sequence>MYNKENNYSETLFPLLLAPSSFPGD</sequence>
<reference evidence="1" key="2">
    <citation type="journal article" date="2015" name="Fish Shellfish Immunol.">
        <title>Early steps in the European eel (Anguilla anguilla)-Vibrio vulnificus interaction in the gills: Role of the RtxA13 toxin.</title>
        <authorList>
            <person name="Callol A."/>
            <person name="Pajuelo D."/>
            <person name="Ebbesson L."/>
            <person name="Teles M."/>
            <person name="MacKenzie S."/>
            <person name="Amaro C."/>
        </authorList>
    </citation>
    <scope>NUCLEOTIDE SEQUENCE</scope>
</reference>
<organism evidence="1">
    <name type="scientific">Anguilla anguilla</name>
    <name type="common">European freshwater eel</name>
    <name type="synonym">Muraena anguilla</name>
    <dbReference type="NCBI Taxonomy" id="7936"/>
    <lineage>
        <taxon>Eukaryota</taxon>
        <taxon>Metazoa</taxon>
        <taxon>Chordata</taxon>
        <taxon>Craniata</taxon>
        <taxon>Vertebrata</taxon>
        <taxon>Euteleostomi</taxon>
        <taxon>Actinopterygii</taxon>
        <taxon>Neopterygii</taxon>
        <taxon>Teleostei</taxon>
        <taxon>Anguilliformes</taxon>
        <taxon>Anguillidae</taxon>
        <taxon>Anguilla</taxon>
    </lineage>
</organism>
<reference evidence="1" key="1">
    <citation type="submission" date="2014-11" db="EMBL/GenBank/DDBJ databases">
        <authorList>
            <person name="Amaro Gonzalez C."/>
        </authorList>
    </citation>
    <scope>NUCLEOTIDE SEQUENCE</scope>
</reference>
<protein>
    <submittedName>
        <fullName evidence="1">Uncharacterized protein</fullName>
    </submittedName>
</protein>
<dbReference type="EMBL" id="GBXM01037185">
    <property type="protein sequence ID" value="JAH71392.1"/>
    <property type="molecule type" value="Transcribed_RNA"/>
</dbReference>
<name>A0A0E9V022_ANGAN</name>
<proteinExistence type="predicted"/>